<dbReference type="STRING" id="702114.A1355_01245"/>
<dbReference type="Gene3D" id="3.40.50.2000">
    <property type="entry name" value="Glycogen Phosphorylase B"/>
    <property type="match status" value="2"/>
</dbReference>
<dbReference type="Proteomes" id="UP000077628">
    <property type="component" value="Unassembled WGS sequence"/>
</dbReference>
<dbReference type="PANTHER" id="PTHR12526">
    <property type="entry name" value="GLYCOSYLTRANSFERASE"/>
    <property type="match status" value="1"/>
</dbReference>
<dbReference type="AlphaFoldDB" id="A0A177PDK2"/>
<dbReference type="GO" id="GO:0016757">
    <property type="term" value="F:glycosyltransferase activity"/>
    <property type="evidence" value="ECO:0007669"/>
    <property type="project" value="InterPro"/>
</dbReference>
<dbReference type="PANTHER" id="PTHR12526:SF638">
    <property type="entry name" value="SPORE COAT PROTEIN SA"/>
    <property type="match status" value="1"/>
</dbReference>
<sequence>MVLFRERPGLVHINTSMDNKGFFRDSIFVALSKVLGRPVVLQLHAGLEPDDFFLATKCFLSRFRRMVLKHADVVVLLTQREMEFGKSFCQYKKLMVVPNAIDSNLAVKPKSISLDAVRLLYIGRLTREKGILQVIEALSELKSRGYKNIYLDIAGEGPFENELKQVAEALKLEDECKFLGLVTGNIKQLLWEKASLFVFPTYFKEGLPYALLEALASATPSITTAAGGIPEIIVDKFNGLIIQPLNMMGVVHAVEFLVKNPEIYSELSSNALVKARTEFDLNSLRSSFQYMYNDIWNI</sequence>
<organism evidence="2 3">
    <name type="scientific">Methylomonas koyamae</name>
    <dbReference type="NCBI Taxonomy" id="702114"/>
    <lineage>
        <taxon>Bacteria</taxon>
        <taxon>Pseudomonadati</taxon>
        <taxon>Pseudomonadota</taxon>
        <taxon>Gammaproteobacteria</taxon>
        <taxon>Methylococcales</taxon>
        <taxon>Methylococcaceae</taxon>
        <taxon>Methylomonas</taxon>
    </lineage>
</organism>
<accession>A0A177PDK2</accession>
<gene>
    <name evidence="2" type="ORF">A1355_01245</name>
</gene>
<evidence type="ECO:0000313" key="2">
    <source>
        <dbReference type="EMBL" id="OAI28336.1"/>
    </source>
</evidence>
<proteinExistence type="predicted"/>
<dbReference type="SUPFAM" id="SSF53756">
    <property type="entry name" value="UDP-Glycosyltransferase/glycogen phosphorylase"/>
    <property type="match status" value="1"/>
</dbReference>
<evidence type="ECO:0000259" key="1">
    <source>
        <dbReference type="Pfam" id="PF00534"/>
    </source>
</evidence>
<keyword evidence="3" id="KW-1185">Reference proteome</keyword>
<protein>
    <recommendedName>
        <fullName evidence="1">Glycosyl transferase family 1 domain-containing protein</fullName>
    </recommendedName>
</protein>
<dbReference type="GO" id="GO:1901135">
    <property type="term" value="P:carbohydrate derivative metabolic process"/>
    <property type="evidence" value="ECO:0007669"/>
    <property type="project" value="UniProtKB-ARBA"/>
</dbReference>
<comment type="caution">
    <text evidence="2">The sequence shown here is derived from an EMBL/GenBank/DDBJ whole genome shotgun (WGS) entry which is preliminary data.</text>
</comment>
<dbReference type="Pfam" id="PF00534">
    <property type="entry name" value="Glycos_transf_1"/>
    <property type="match status" value="1"/>
</dbReference>
<dbReference type="EMBL" id="LUUK01000012">
    <property type="protein sequence ID" value="OAI28336.1"/>
    <property type="molecule type" value="Genomic_DNA"/>
</dbReference>
<feature type="domain" description="Glycosyl transferase family 1" evidence="1">
    <location>
        <begin position="115"/>
        <end position="271"/>
    </location>
</feature>
<dbReference type="CDD" id="cd03801">
    <property type="entry name" value="GT4_PimA-like"/>
    <property type="match status" value="1"/>
</dbReference>
<name>A0A177PDK2_9GAMM</name>
<reference evidence="3" key="1">
    <citation type="submission" date="2016-03" db="EMBL/GenBank/DDBJ databases">
        <authorList>
            <person name="Heylen K."/>
            <person name="De Vos P."/>
            <person name="Vekeman B."/>
        </authorList>
    </citation>
    <scope>NUCLEOTIDE SEQUENCE [LARGE SCALE GENOMIC DNA]</scope>
    <source>
        <strain evidence="3">R-45383</strain>
    </source>
</reference>
<evidence type="ECO:0000313" key="3">
    <source>
        <dbReference type="Proteomes" id="UP000077628"/>
    </source>
</evidence>
<dbReference type="InterPro" id="IPR001296">
    <property type="entry name" value="Glyco_trans_1"/>
</dbReference>